<accession>A0A915K108</accession>
<keyword evidence="1" id="KW-1185">Reference proteome</keyword>
<sequence>MKENPCCLSRGNKMYLDYIISQITAFDITLIKRNLNTNEAKGRRTVYDNLDDVSSPPSPYAFEEIANKFIDNPNTNDITRDANLIENKNEFLEKMVNICKELLIKGYEQSNTAMYILSKMQEIKDACEKNHNCLLRYLFTV</sequence>
<name>A0A915K108_ROMCU</name>
<dbReference type="WBParaSite" id="nRc.2.0.1.t31994-RA">
    <property type="protein sequence ID" value="nRc.2.0.1.t31994-RA"/>
    <property type="gene ID" value="nRc.2.0.1.g31994"/>
</dbReference>
<evidence type="ECO:0000313" key="1">
    <source>
        <dbReference type="Proteomes" id="UP000887565"/>
    </source>
</evidence>
<reference evidence="2" key="1">
    <citation type="submission" date="2022-11" db="UniProtKB">
        <authorList>
            <consortium name="WormBaseParasite"/>
        </authorList>
    </citation>
    <scope>IDENTIFICATION</scope>
</reference>
<dbReference type="Proteomes" id="UP000887565">
    <property type="component" value="Unplaced"/>
</dbReference>
<proteinExistence type="predicted"/>
<protein>
    <submittedName>
        <fullName evidence="2">Uncharacterized protein</fullName>
    </submittedName>
</protein>
<dbReference type="AlphaFoldDB" id="A0A915K108"/>
<evidence type="ECO:0000313" key="2">
    <source>
        <dbReference type="WBParaSite" id="nRc.2.0.1.t31994-RA"/>
    </source>
</evidence>
<organism evidence="1 2">
    <name type="scientific">Romanomermis culicivorax</name>
    <name type="common">Nematode worm</name>
    <dbReference type="NCBI Taxonomy" id="13658"/>
    <lineage>
        <taxon>Eukaryota</taxon>
        <taxon>Metazoa</taxon>
        <taxon>Ecdysozoa</taxon>
        <taxon>Nematoda</taxon>
        <taxon>Enoplea</taxon>
        <taxon>Dorylaimia</taxon>
        <taxon>Mermithida</taxon>
        <taxon>Mermithoidea</taxon>
        <taxon>Mermithidae</taxon>
        <taxon>Romanomermis</taxon>
    </lineage>
</organism>